<dbReference type="EMBL" id="CP012661">
    <property type="protein sequence ID" value="AMY70680.1"/>
    <property type="molecule type" value="Genomic_DNA"/>
</dbReference>
<dbReference type="OrthoDB" id="9808398at2"/>
<sequence>MLTTVLHGAPTAEPPLLIVHGLFGSARNWGVIARRLSDARQVIAVDMRNHGDSPWTEAHGYEDLARDLAAVIRAQGGRADVLGHSMGGKAAMQLAQTEGALLRRLIVADIAPVAYGHSQSHLVRAMQSLPLAGLATRGEADRQLAEAIPDDGTRAFLLQSLDLKASPPRWKLNLSLLEQEMDRITGWPGTEGQFDGPTLFLAGANSDYIRPEHREIIKALFPNAKQAKIPGAGHWLHAEKPREFEAAIRAFLA</sequence>
<organism evidence="3 4">
    <name type="scientific">Frigidibacter mobilis</name>
    <dbReference type="NCBI Taxonomy" id="1335048"/>
    <lineage>
        <taxon>Bacteria</taxon>
        <taxon>Pseudomonadati</taxon>
        <taxon>Pseudomonadota</taxon>
        <taxon>Alphaproteobacteria</taxon>
        <taxon>Rhodobacterales</taxon>
        <taxon>Paracoccaceae</taxon>
        <taxon>Frigidibacter</taxon>
    </lineage>
</organism>
<dbReference type="KEGG" id="daa:AKL17_3455"/>
<evidence type="ECO:0000313" key="3">
    <source>
        <dbReference type="EMBL" id="AMY70680.1"/>
    </source>
</evidence>
<keyword evidence="1 3" id="KW-0378">Hydrolase</keyword>
<dbReference type="InterPro" id="IPR000073">
    <property type="entry name" value="AB_hydrolase_1"/>
</dbReference>
<dbReference type="Pfam" id="PF00561">
    <property type="entry name" value="Abhydrolase_1"/>
    <property type="match status" value="1"/>
</dbReference>
<proteinExistence type="predicted"/>
<gene>
    <name evidence="3" type="ORF">AKL17_3455</name>
</gene>
<dbReference type="InterPro" id="IPR000639">
    <property type="entry name" value="Epox_hydrolase-like"/>
</dbReference>
<dbReference type="AlphaFoldDB" id="A0A159Z7V3"/>
<evidence type="ECO:0000313" key="4">
    <source>
        <dbReference type="Proteomes" id="UP000076128"/>
    </source>
</evidence>
<dbReference type="InterPro" id="IPR029058">
    <property type="entry name" value="AB_hydrolase_fold"/>
</dbReference>
<dbReference type="GO" id="GO:0016787">
    <property type="term" value="F:hydrolase activity"/>
    <property type="evidence" value="ECO:0007669"/>
    <property type="project" value="UniProtKB-KW"/>
</dbReference>
<keyword evidence="4" id="KW-1185">Reference proteome</keyword>
<name>A0A159Z7V3_9RHOB</name>
<dbReference type="Gene3D" id="3.40.50.1820">
    <property type="entry name" value="alpha/beta hydrolase"/>
    <property type="match status" value="1"/>
</dbReference>
<feature type="domain" description="AB hydrolase-1" evidence="2">
    <location>
        <begin position="14"/>
        <end position="241"/>
    </location>
</feature>
<dbReference type="RefSeq" id="WP_066815298.1">
    <property type="nucleotide sequence ID" value="NZ_CP012661.1"/>
</dbReference>
<dbReference type="STRING" id="1335048.AKL17_3455"/>
<evidence type="ECO:0000259" key="2">
    <source>
        <dbReference type="Pfam" id="PF00561"/>
    </source>
</evidence>
<dbReference type="PANTHER" id="PTHR46118">
    <property type="entry name" value="PROTEIN ABHD11"/>
    <property type="match status" value="1"/>
</dbReference>
<evidence type="ECO:0000256" key="1">
    <source>
        <dbReference type="ARBA" id="ARBA00022801"/>
    </source>
</evidence>
<protein>
    <submittedName>
        <fullName evidence="3">Alpha/beta hydrolase fold protein</fullName>
    </submittedName>
</protein>
<dbReference type="PRINTS" id="PR00412">
    <property type="entry name" value="EPOXHYDRLASE"/>
</dbReference>
<dbReference type="SUPFAM" id="SSF53474">
    <property type="entry name" value="alpha/beta-Hydrolases"/>
    <property type="match status" value="1"/>
</dbReference>
<accession>A0A159Z7V3</accession>
<dbReference type="Proteomes" id="UP000076128">
    <property type="component" value="Chromosome"/>
</dbReference>
<dbReference type="PATRIC" id="fig|1335048.3.peg.3579"/>
<reference evidence="3 4" key="1">
    <citation type="submission" date="2015-09" db="EMBL/GenBank/DDBJ databases">
        <title>Complete genome sequence of Defluviimonas alba cai42t isolated from an oilfield in Xinjiang.</title>
        <authorList>
            <person name="Geng S."/>
            <person name="Pan X."/>
            <person name="Wu X."/>
        </authorList>
    </citation>
    <scope>NUCLEOTIDE SEQUENCE [LARGE SCALE GENOMIC DNA]</scope>
    <source>
        <strain evidence="4">cai42</strain>
    </source>
</reference>
<dbReference type="PANTHER" id="PTHR46118:SF4">
    <property type="entry name" value="PROTEIN ABHD11"/>
    <property type="match status" value="1"/>
</dbReference>